<evidence type="ECO:0000313" key="2">
    <source>
        <dbReference type="EMBL" id="KAJ1138967.1"/>
    </source>
</evidence>
<reference evidence="2" key="1">
    <citation type="journal article" date="2022" name="bioRxiv">
        <title>Sequencing and chromosome-scale assembly of the giantPleurodeles waltlgenome.</title>
        <authorList>
            <person name="Brown T."/>
            <person name="Elewa A."/>
            <person name="Iarovenko S."/>
            <person name="Subramanian E."/>
            <person name="Araus A.J."/>
            <person name="Petzold A."/>
            <person name="Susuki M."/>
            <person name="Suzuki K.-i.T."/>
            <person name="Hayashi T."/>
            <person name="Toyoda A."/>
            <person name="Oliveira C."/>
            <person name="Osipova E."/>
            <person name="Leigh N.D."/>
            <person name="Simon A."/>
            <person name="Yun M.H."/>
        </authorList>
    </citation>
    <scope>NUCLEOTIDE SEQUENCE</scope>
    <source>
        <strain evidence="2">20211129_DDA</strain>
        <tissue evidence="2">Liver</tissue>
    </source>
</reference>
<keyword evidence="3" id="KW-1185">Reference proteome</keyword>
<name>A0AAV7QHK9_PLEWA</name>
<organism evidence="2 3">
    <name type="scientific">Pleurodeles waltl</name>
    <name type="common">Iberian ribbed newt</name>
    <dbReference type="NCBI Taxonomy" id="8319"/>
    <lineage>
        <taxon>Eukaryota</taxon>
        <taxon>Metazoa</taxon>
        <taxon>Chordata</taxon>
        <taxon>Craniata</taxon>
        <taxon>Vertebrata</taxon>
        <taxon>Euteleostomi</taxon>
        <taxon>Amphibia</taxon>
        <taxon>Batrachia</taxon>
        <taxon>Caudata</taxon>
        <taxon>Salamandroidea</taxon>
        <taxon>Salamandridae</taxon>
        <taxon>Pleurodelinae</taxon>
        <taxon>Pleurodeles</taxon>
    </lineage>
</organism>
<dbReference type="Proteomes" id="UP001066276">
    <property type="component" value="Chromosome 6"/>
</dbReference>
<feature type="region of interest" description="Disordered" evidence="1">
    <location>
        <begin position="1"/>
        <end position="113"/>
    </location>
</feature>
<feature type="compositionally biased region" description="Basic and acidic residues" evidence="1">
    <location>
        <begin position="62"/>
        <end position="81"/>
    </location>
</feature>
<gene>
    <name evidence="2" type="ORF">NDU88_005346</name>
</gene>
<accession>A0AAV7QHK9</accession>
<feature type="compositionally biased region" description="Basic and acidic residues" evidence="1">
    <location>
        <begin position="20"/>
        <end position="41"/>
    </location>
</feature>
<dbReference type="AlphaFoldDB" id="A0AAV7QHK9"/>
<comment type="caution">
    <text evidence="2">The sequence shown here is derived from an EMBL/GenBank/DDBJ whole genome shotgun (WGS) entry which is preliminary data.</text>
</comment>
<dbReference type="EMBL" id="JANPWB010000010">
    <property type="protein sequence ID" value="KAJ1138967.1"/>
    <property type="molecule type" value="Genomic_DNA"/>
</dbReference>
<sequence length="113" mass="12361">MLIPSPASAPGVPQGKKSRKQETRISKDMKREEGQRARGERAEEDEEEKDAGMEEESGTGEDAGKSILDVREEEPHNDRLLSSRGDPTEGQGGPERQQLCHVPGGAWLQQVAV</sequence>
<protein>
    <submittedName>
        <fullName evidence="2">Uncharacterized protein</fullName>
    </submittedName>
</protein>
<proteinExistence type="predicted"/>
<evidence type="ECO:0000256" key="1">
    <source>
        <dbReference type="SAM" id="MobiDB-lite"/>
    </source>
</evidence>
<evidence type="ECO:0000313" key="3">
    <source>
        <dbReference type="Proteomes" id="UP001066276"/>
    </source>
</evidence>
<feature type="compositionally biased region" description="Acidic residues" evidence="1">
    <location>
        <begin position="42"/>
        <end position="59"/>
    </location>
</feature>